<dbReference type="PANTHER" id="PTHR46112">
    <property type="entry name" value="AMINOPEPTIDASE"/>
    <property type="match status" value="1"/>
</dbReference>
<protein>
    <recommendedName>
        <fullName evidence="5">Xaa-Pro aminopeptidase</fullName>
    </recommendedName>
</protein>
<dbReference type="Pfam" id="PF01321">
    <property type="entry name" value="Creatinase_N"/>
    <property type="match status" value="1"/>
</dbReference>
<dbReference type="AlphaFoldDB" id="A0A101KTI4"/>
<reference evidence="3 4" key="1">
    <citation type="submission" date="2015-12" db="EMBL/GenBank/DDBJ databases">
        <title>Draft genome sequence of Mesorhizobium sp. UFLA 01-765, a multitolerant efficient symbiont and plant-growth promoting strain isolated from Zn-mining soil using Leucaena leucocephala as a trap plant.</title>
        <authorList>
            <person name="Rangel W.M."/>
            <person name="Thijs S."/>
            <person name="Longatti S.M."/>
            <person name="Moreira F.M."/>
            <person name="Weyens N."/>
            <person name="Vangronsveld J."/>
            <person name="Van Hamme J.D."/>
            <person name="Bottos E.M."/>
            <person name="Rineau F."/>
        </authorList>
    </citation>
    <scope>NUCLEOTIDE SEQUENCE [LARGE SCALE GENOMIC DNA]</scope>
    <source>
        <strain evidence="3 4">UFLA 01-765</strain>
    </source>
</reference>
<dbReference type="InterPro" id="IPR000587">
    <property type="entry name" value="Creatinase_N"/>
</dbReference>
<feature type="domain" description="Creatinase N-terminal" evidence="2">
    <location>
        <begin position="38"/>
        <end position="174"/>
    </location>
</feature>
<evidence type="ECO:0000259" key="1">
    <source>
        <dbReference type="Pfam" id="PF00557"/>
    </source>
</evidence>
<evidence type="ECO:0000313" key="3">
    <source>
        <dbReference type="EMBL" id="KUM26741.1"/>
    </source>
</evidence>
<dbReference type="InterPro" id="IPR000994">
    <property type="entry name" value="Pept_M24"/>
</dbReference>
<dbReference type="EMBL" id="LPWA01000102">
    <property type="protein sequence ID" value="KUM26741.1"/>
    <property type="molecule type" value="Genomic_DNA"/>
</dbReference>
<dbReference type="CDD" id="cd01066">
    <property type="entry name" value="APP_MetAP"/>
    <property type="match status" value="1"/>
</dbReference>
<sequence>MAEIRLGLWQIRDLKNLKERLMIKPVFQAFSEIEHRSRIKLAREELAAAGYDGCVIVAPENLFYLTGYDSVCANICPQALILSVDENRDPTLLIRNLDLPLVKETSWLTDVRTYQLFVDDVAKLVSEIAHDQRIADGRLGLDMQSPAVTGSYMRALEAAMKSQFADVSHLLNKIQLVKSPAEVNYVREAARYANLGVEAARKSLRPGISEIALCAAVERAAREAGSDYPALPIECGSGTRSASGHATPMPKIIGPNELVHLEFAGVARRYHSVAMTTLATGDPGEGARKLYNVARESLLAGLEQCRPGAHVADIDNGSRKPIELAGLGEAAQMRFGVGIGVAYPPIWLSSLQLDRFSAGTLVPGMTFYVHSWLSLPRDGLGVMLGGTYLVTSTGIEELSGAGPVDLFTV</sequence>
<dbReference type="Pfam" id="PF00557">
    <property type="entry name" value="Peptidase_M24"/>
    <property type="match status" value="1"/>
</dbReference>
<dbReference type="InterPro" id="IPR050659">
    <property type="entry name" value="Peptidase_M24B"/>
</dbReference>
<dbReference type="SUPFAM" id="SSF55920">
    <property type="entry name" value="Creatinase/aminopeptidase"/>
    <property type="match status" value="1"/>
</dbReference>
<dbReference type="InterPro" id="IPR029149">
    <property type="entry name" value="Creatin/AminoP/Spt16_N"/>
</dbReference>
<dbReference type="Gene3D" id="3.40.350.10">
    <property type="entry name" value="Creatinase/prolidase N-terminal domain"/>
    <property type="match status" value="1"/>
</dbReference>
<feature type="domain" description="Peptidase M24" evidence="1">
    <location>
        <begin position="186"/>
        <end position="391"/>
    </location>
</feature>
<proteinExistence type="predicted"/>
<comment type="caution">
    <text evidence="3">The sequence shown here is derived from an EMBL/GenBank/DDBJ whole genome shotgun (WGS) entry which is preliminary data.</text>
</comment>
<accession>A0A101KTI4</accession>
<gene>
    <name evidence="3" type="ORF">AU467_19630</name>
</gene>
<name>A0A101KTI4_RHILI</name>
<dbReference type="Proteomes" id="UP000053176">
    <property type="component" value="Unassembled WGS sequence"/>
</dbReference>
<dbReference type="Gene3D" id="3.90.230.10">
    <property type="entry name" value="Creatinase/methionine aminopeptidase superfamily"/>
    <property type="match status" value="1"/>
</dbReference>
<evidence type="ECO:0000259" key="2">
    <source>
        <dbReference type="Pfam" id="PF01321"/>
    </source>
</evidence>
<evidence type="ECO:0000313" key="4">
    <source>
        <dbReference type="Proteomes" id="UP000053176"/>
    </source>
</evidence>
<dbReference type="SUPFAM" id="SSF53092">
    <property type="entry name" value="Creatinase/prolidase N-terminal domain"/>
    <property type="match status" value="1"/>
</dbReference>
<evidence type="ECO:0008006" key="5">
    <source>
        <dbReference type="Google" id="ProtNLM"/>
    </source>
</evidence>
<organism evidence="3 4">
    <name type="scientific">Rhizobium loti</name>
    <name type="common">Mesorhizobium loti</name>
    <dbReference type="NCBI Taxonomy" id="381"/>
    <lineage>
        <taxon>Bacteria</taxon>
        <taxon>Pseudomonadati</taxon>
        <taxon>Pseudomonadota</taxon>
        <taxon>Alphaproteobacteria</taxon>
        <taxon>Hyphomicrobiales</taxon>
        <taxon>Phyllobacteriaceae</taxon>
        <taxon>Mesorhizobium</taxon>
    </lineage>
</organism>
<dbReference type="OrthoDB" id="9803194at2"/>
<dbReference type="PANTHER" id="PTHR46112:SF3">
    <property type="entry name" value="AMINOPEPTIDASE YPDF"/>
    <property type="match status" value="1"/>
</dbReference>
<dbReference type="InterPro" id="IPR036005">
    <property type="entry name" value="Creatinase/aminopeptidase-like"/>
</dbReference>